<keyword evidence="3" id="KW-1185">Reference proteome</keyword>
<dbReference type="EMBL" id="JACGCM010001497">
    <property type="protein sequence ID" value="KAF6154428.1"/>
    <property type="molecule type" value="Genomic_DNA"/>
</dbReference>
<dbReference type="PANTHER" id="PTHR46033">
    <property type="entry name" value="PROTEIN MAIN-LIKE 2"/>
    <property type="match status" value="1"/>
</dbReference>
<dbReference type="OrthoDB" id="1937047at2759"/>
<dbReference type="AlphaFoldDB" id="A0A7J7MI71"/>
<proteinExistence type="predicted"/>
<evidence type="ECO:0000259" key="1">
    <source>
        <dbReference type="Pfam" id="PF10536"/>
    </source>
</evidence>
<evidence type="ECO:0000313" key="2">
    <source>
        <dbReference type="EMBL" id="KAF6154428.1"/>
    </source>
</evidence>
<dbReference type="GO" id="GO:0010073">
    <property type="term" value="P:meristem maintenance"/>
    <property type="evidence" value="ECO:0007669"/>
    <property type="project" value="InterPro"/>
</dbReference>
<dbReference type="Proteomes" id="UP000541444">
    <property type="component" value="Unassembled WGS sequence"/>
</dbReference>
<comment type="caution">
    <text evidence="2">The sequence shown here is derived from an EMBL/GenBank/DDBJ whole genome shotgun (WGS) entry which is preliminary data.</text>
</comment>
<name>A0A7J7MI71_9MAGN</name>
<dbReference type="InterPro" id="IPR019557">
    <property type="entry name" value="AminoTfrase-like_pln_mobile"/>
</dbReference>
<reference evidence="2 3" key="1">
    <citation type="journal article" date="2020" name="IScience">
        <title>Genome Sequencing of the Endangered Kingdonia uniflora (Circaeasteraceae, Ranunculales) Reveals Potential Mechanisms of Evolutionary Specialization.</title>
        <authorList>
            <person name="Sun Y."/>
            <person name="Deng T."/>
            <person name="Zhang A."/>
            <person name="Moore M.J."/>
            <person name="Landis J.B."/>
            <person name="Lin N."/>
            <person name="Zhang H."/>
            <person name="Zhang X."/>
            <person name="Huang J."/>
            <person name="Zhang X."/>
            <person name="Sun H."/>
            <person name="Wang H."/>
        </authorList>
    </citation>
    <scope>NUCLEOTIDE SEQUENCE [LARGE SCALE GENOMIC DNA]</scope>
    <source>
        <strain evidence="2">TB1705</strain>
        <tissue evidence="2">Leaf</tissue>
    </source>
</reference>
<dbReference type="Pfam" id="PF10536">
    <property type="entry name" value="PMD"/>
    <property type="match status" value="1"/>
</dbReference>
<protein>
    <recommendedName>
        <fullName evidence="1">Aminotransferase-like plant mobile domain-containing protein</fullName>
    </recommendedName>
</protein>
<dbReference type="InterPro" id="IPR044824">
    <property type="entry name" value="MAIN-like"/>
</dbReference>
<sequence length="138" mass="16412">MENDLVPTPEDLYRVGISIGSEELSNRDEMQYWGSLNKVLKWYQWIAKYPTLKRLVDNMGFKKFLSINTRNTDNRLIHVLVERWWPSTHTFHFPYGEHGFTPLDLVMLAGLVFGKGFEIPYDDKYSMFEKHKRCYPES</sequence>
<feature type="domain" description="Aminotransferase-like plant mobile" evidence="1">
    <location>
        <begin position="60"/>
        <end position="112"/>
    </location>
</feature>
<evidence type="ECO:0000313" key="3">
    <source>
        <dbReference type="Proteomes" id="UP000541444"/>
    </source>
</evidence>
<organism evidence="2 3">
    <name type="scientific">Kingdonia uniflora</name>
    <dbReference type="NCBI Taxonomy" id="39325"/>
    <lineage>
        <taxon>Eukaryota</taxon>
        <taxon>Viridiplantae</taxon>
        <taxon>Streptophyta</taxon>
        <taxon>Embryophyta</taxon>
        <taxon>Tracheophyta</taxon>
        <taxon>Spermatophyta</taxon>
        <taxon>Magnoliopsida</taxon>
        <taxon>Ranunculales</taxon>
        <taxon>Circaeasteraceae</taxon>
        <taxon>Kingdonia</taxon>
    </lineage>
</organism>
<dbReference type="PANTHER" id="PTHR46033:SF8">
    <property type="entry name" value="PROTEIN MAINTENANCE OF MERISTEMS-LIKE"/>
    <property type="match status" value="1"/>
</dbReference>
<accession>A0A7J7MI71</accession>
<gene>
    <name evidence="2" type="ORF">GIB67_028320</name>
</gene>